<evidence type="ECO:0000313" key="2">
    <source>
        <dbReference type="Proteomes" id="UP000001929"/>
    </source>
</evidence>
<dbReference type="EMBL" id="CP000230">
    <property type="protein sequence ID" value="ABC21002.1"/>
    <property type="molecule type" value="Genomic_DNA"/>
</dbReference>
<accession>Q2RXZ3</accession>
<dbReference type="PATRIC" id="fig|269796.9.peg.250"/>
<evidence type="ECO:0000313" key="1">
    <source>
        <dbReference type="EMBL" id="ABC21002.1"/>
    </source>
</evidence>
<dbReference type="AlphaFoldDB" id="Q2RXZ3"/>
<protein>
    <submittedName>
        <fullName evidence="1">Uncharacterized protein</fullName>
    </submittedName>
</protein>
<dbReference type="Proteomes" id="UP000001929">
    <property type="component" value="Chromosome"/>
</dbReference>
<dbReference type="HOGENOM" id="CLU_558810_0_0_5"/>
<dbReference type="STRING" id="269796.Rru_A0197"/>
<reference evidence="1 2" key="1">
    <citation type="journal article" date="2011" name="Stand. Genomic Sci.">
        <title>Complete genome sequence of Rhodospirillum rubrum type strain (S1).</title>
        <authorList>
            <person name="Munk A.C."/>
            <person name="Copeland A."/>
            <person name="Lucas S."/>
            <person name="Lapidus A."/>
            <person name="Del Rio T.G."/>
            <person name="Barry K."/>
            <person name="Detter J.C."/>
            <person name="Hammon N."/>
            <person name="Israni S."/>
            <person name="Pitluck S."/>
            <person name="Brettin T."/>
            <person name="Bruce D."/>
            <person name="Han C."/>
            <person name="Tapia R."/>
            <person name="Gilna P."/>
            <person name="Schmutz J."/>
            <person name="Larimer F."/>
            <person name="Land M."/>
            <person name="Kyrpides N.C."/>
            <person name="Mavromatis K."/>
            <person name="Richardson P."/>
            <person name="Rohde M."/>
            <person name="Goker M."/>
            <person name="Klenk H.P."/>
            <person name="Zhang Y."/>
            <person name="Roberts G.P."/>
            <person name="Reslewic S."/>
            <person name="Schwartz D.C."/>
        </authorList>
    </citation>
    <scope>NUCLEOTIDE SEQUENCE [LARGE SCALE GENOMIC DNA]</scope>
    <source>
        <strain evidence="2">ATCC 11170 / ATH 1.1.1 / DSM 467 / LMG 4362 / NCIMB 8255 / S1</strain>
    </source>
</reference>
<organism evidence="1 2">
    <name type="scientific">Rhodospirillum rubrum (strain ATCC 11170 / ATH 1.1.1 / DSM 467 / LMG 4362 / NCIMB 8255 / S1)</name>
    <dbReference type="NCBI Taxonomy" id="269796"/>
    <lineage>
        <taxon>Bacteria</taxon>
        <taxon>Pseudomonadati</taxon>
        <taxon>Pseudomonadota</taxon>
        <taxon>Alphaproteobacteria</taxon>
        <taxon>Rhodospirillales</taxon>
        <taxon>Rhodospirillaceae</taxon>
        <taxon>Rhodospirillum</taxon>
    </lineage>
</organism>
<sequence>MPSTGATFDSLVGQMAQNQEVLQGWDAVVNVLQSALDAFLLSHWHQQTAGQGQMTMVMVWCEGVYKAPTPDQYYTTVSRFTVTLGPPLFQFTSGAAQVTVSQAVLAGSLAVGSMIVPQSFKPGTCDCQPDDPRVDWGPPELIDVGQKPVLTGTVPVSEVTGVVTPGAQSVVLDFAMGAFTFGNMTLSGQPPAVIADQIMNWFAAHEVRYCLCSVDMRDFGAGPGLTPRAFRFNVVTTRGGNTLVQIMISTSGAIPPTLGVLVDEPIPTADGYTCSVMISSYRLMNDILAGGFHNSAGFSLSAFRDGGSGAAWQMRLYPAMHIAGSFDYGDCCNRHTDTYSIYVNLIFGGFPGPGLRVYDHIQTGGNLPVTIDVNGVYPMALSGQGRAQGIAITPGSISVSVTGACENEVKTQLSSILQGSIQNSLTSVSFAPVSLLAFENLLFPDHLITIGRVAAPADLLLACTFQPLG</sequence>
<dbReference type="EnsemblBacteria" id="ABC21002">
    <property type="protein sequence ID" value="ABC21002"/>
    <property type="gene ID" value="Rru_A0197"/>
</dbReference>
<proteinExistence type="predicted"/>
<gene>
    <name evidence="1" type="ordered locus">Rru_A0197</name>
</gene>
<dbReference type="KEGG" id="rru:Rru_A0197"/>
<keyword evidence="2" id="KW-1185">Reference proteome</keyword>
<name>Q2RXZ3_RHORT</name>
<dbReference type="RefSeq" id="WP_011388145.1">
    <property type="nucleotide sequence ID" value="NC_007643.1"/>
</dbReference>